<name>A0ABQ6IJU1_9MICO</name>
<dbReference type="PANTHER" id="PTHR42760:SF40">
    <property type="entry name" value="3-OXOACYL-[ACYL-CARRIER-PROTEIN] REDUCTASE, CHLOROPLASTIC"/>
    <property type="match status" value="1"/>
</dbReference>
<protein>
    <recommendedName>
        <fullName evidence="4">Oxidoreductase</fullName>
    </recommendedName>
</protein>
<evidence type="ECO:0008006" key="4">
    <source>
        <dbReference type="Google" id="ProtNLM"/>
    </source>
</evidence>
<dbReference type="PRINTS" id="PR00081">
    <property type="entry name" value="GDHRDH"/>
</dbReference>
<comment type="similarity">
    <text evidence="1">Belongs to the short-chain dehydrogenases/reductases (SDR) family.</text>
</comment>
<proteinExistence type="inferred from homology"/>
<dbReference type="InterPro" id="IPR002347">
    <property type="entry name" value="SDR_fam"/>
</dbReference>
<dbReference type="CDD" id="cd05233">
    <property type="entry name" value="SDR_c"/>
    <property type="match status" value="1"/>
</dbReference>
<organism evidence="2 3">
    <name type="scientific">Demequina litorisediminis</name>
    <dbReference type="NCBI Taxonomy" id="1849022"/>
    <lineage>
        <taxon>Bacteria</taxon>
        <taxon>Bacillati</taxon>
        <taxon>Actinomycetota</taxon>
        <taxon>Actinomycetes</taxon>
        <taxon>Micrococcales</taxon>
        <taxon>Demequinaceae</taxon>
        <taxon>Demequina</taxon>
    </lineage>
</organism>
<dbReference type="EMBL" id="BSUN01000001">
    <property type="protein sequence ID" value="GMA37671.1"/>
    <property type="molecule type" value="Genomic_DNA"/>
</dbReference>
<dbReference type="Pfam" id="PF13561">
    <property type="entry name" value="adh_short_C2"/>
    <property type="match status" value="1"/>
</dbReference>
<dbReference type="PANTHER" id="PTHR42760">
    <property type="entry name" value="SHORT-CHAIN DEHYDROGENASES/REDUCTASES FAMILY MEMBER"/>
    <property type="match status" value="1"/>
</dbReference>
<dbReference type="InterPro" id="IPR036291">
    <property type="entry name" value="NAD(P)-bd_dom_sf"/>
</dbReference>
<sequence>MRVAVRPGRVVSTSRVPKALAEFFAAASDHGDLRGVIANAGAATAVGSLRDQDPRALARDIEVNLTGPVLTCRAALDYLCRDASIVLIGSAATQQGSPGTYVHYAAAKAGVAMLAQGLARELGPDGIRVACVEPGTVRSDFHADPERPDKVASAIPWGRPGEPDEIVGAVAWLLSDDATYASGAVLRVGGGL</sequence>
<dbReference type="Gene3D" id="3.40.50.720">
    <property type="entry name" value="NAD(P)-binding Rossmann-like Domain"/>
    <property type="match status" value="1"/>
</dbReference>
<keyword evidence="3" id="KW-1185">Reference proteome</keyword>
<evidence type="ECO:0000256" key="1">
    <source>
        <dbReference type="ARBA" id="ARBA00006484"/>
    </source>
</evidence>
<evidence type="ECO:0000313" key="3">
    <source>
        <dbReference type="Proteomes" id="UP001157125"/>
    </source>
</evidence>
<dbReference type="InterPro" id="IPR020904">
    <property type="entry name" value="Sc_DH/Rdtase_CS"/>
</dbReference>
<evidence type="ECO:0000313" key="2">
    <source>
        <dbReference type="EMBL" id="GMA37671.1"/>
    </source>
</evidence>
<dbReference type="Proteomes" id="UP001157125">
    <property type="component" value="Unassembled WGS sequence"/>
</dbReference>
<comment type="caution">
    <text evidence="2">The sequence shown here is derived from an EMBL/GenBank/DDBJ whole genome shotgun (WGS) entry which is preliminary data.</text>
</comment>
<accession>A0ABQ6IJU1</accession>
<gene>
    <name evidence="2" type="ORF">GCM10025876_38750</name>
</gene>
<reference evidence="3" key="1">
    <citation type="journal article" date="2019" name="Int. J. Syst. Evol. Microbiol.">
        <title>The Global Catalogue of Microorganisms (GCM) 10K type strain sequencing project: providing services to taxonomists for standard genome sequencing and annotation.</title>
        <authorList>
            <consortium name="The Broad Institute Genomics Platform"/>
            <consortium name="The Broad Institute Genome Sequencing Center for Infectious Disease"/>
            <person name="Wu L."/>
            <person name="Ma J."/>
        </authorList>
    </citation>
    <scope>NUCLEOTIDE SEQUENCE [LARGE SCALE GENOMIC DNA]</scope>
    <source>
        <strain evidence="3">NBRC 112299</strain>
    </source>
</reference>
<dbReference type="SUPFAM" id="SSF51735">
    <property type="entry name" value="NAD(P)-binding Rossmann-fold domains"/>
    <property type="match status" value="1"/>
</dbReference>
<dbReference type="PROSITE" id="PS00061">
    <property type="entry name" value="ADH_SHORT"/>
    <property type="match status" value="1"/>
</dbReference>